<evidence type="ECO:0000313" key="2">
    <source>
        <dbReference type="EMBL" id="KFD52557.1"/>
    </source>
</evidence>
<protein>
    <submittedName>
        <fullName evidence="2">Uncharacterized protein</fullName>
    </submittedName>
</protein>
<keyword evidence="4" id="KW-1185">Reference proteome</keyword>
<accession>A0A085M5R1</accession>
<gene>
    <name evidence="2" type="ORF">M513_06591</name>
    <name evidence="3" type="ORF">M514_06591</name>
</gene>
<feature type="region of interest" description="Disordered" evidence="1">
    <location>
        <begin position="18"/>
        <end position="57"/>
    </location>
</feature>
<dbReference type="EMBL" id="KL367568">
    <property type="protein sequence ID" value="KFD63695.1"/>
    <property type="molecule type" value="Genomic_DNA"/>
</dbReference>
<feature type="compositionally biased region" description="Basic and acidic residues" evidence="1">
    <location>
        <begin position="30"/>
        <end position="55"/>
    </location>
</feature>
<dbReference type="Proteomes" id="UP000030764">
    <property type="component" value="Unassembled WGS sequence"/>
</dbReference>
<dbReference type="AlphaFoldDB" id="A0A085M5R1"/>
<evidence type="ECO:0000313" key="4">
    <source>
        <dbReference type="Proteomes" id="UP000030764"/>
    </source>
</evidence>
<organism evidence="2 4">
    <name type="scientific">Trichuris suis</name>
    <name type="common">pig whipworm</name>
    <dbReference type="NCBI Taxonomy" id="68888"/>
    <lineage>
        <taxon>Eukaryota</taxon>
        <taxon>Metazoa</taxon>
        <taxon>Ecdysozoa</taxon>
        <taxon>Nematoda</taxon>
        <taxon>Enoplea</taxon>
        <taxon>Dorylaimia</taxon>
        <taxon>Trichinellida</taxon>
        <taxon>Trichuridae</taxon>
        <taxon>Trichuris</taxon>
    </lineage>
</organism>
<evidence type="ECO:0000313" key="3">
    <source>
        <dbReference type="EMBL" id="KFD63695.1"/>
    </source>
</evidence>
<proteinExistence type="predicted"/>
<reference evidence="2 4" key="1">
    <citation type="journal article" date="2014" name="Nat. Genet.">
        <title>Genome and transcriptome of the porcine whipworm Trichuris suis.</title>
        <authorList>
            <person name="Jex A.R."/>
            <person name="Nejsum P."/>
            <person name="Schwarz E.M."/>
            <person name="Hu L."/>
            <person name="Young N.D."/>
            <person name="Hall R.S."/>
            <person name="Korhonen P.K."/>
            <person name="Liao S."/>
            <person name="Thamsborg S."/>
            <person name="Xia J."/>
            <person name="Xu P."/>
            <person name="Wang S."/>
            <person name="Scheerlinck J.P."/>
            <person name="Hofmann A."/>
            <person name="Sternberg P.W."/>
            <person name="Wang J."/>
            <person name="Gasser R.B."/>
        </authorList>
    </citation>
    <scope>NUCLEOTIDE SEQUENCE [LARGE SCALE GENOMIC DNA]</scope>
    <source>
        <strain evidence="3">DCEP-RM93F</strain>
        <strain evidence="2">DCEP-RM93M</strain>
    </source>
</reference>
<dbReference type="EMBL" id="KL363226">
    <property type="protein sequence ID" value="KFD52557.1"/>
    <property type="molecule type" value="Genomic_DNA"/>
</dbReference>
<name>A0A085M5R1_9BILA</name>
<sequence length="100" mass="11615">MQHEDLWSHKQEKWEAEEAKIDWPVLRKGRNSDDKGASIKGAEQRNPKRVCVEQRKHGHWRRGQRGCHILRTQELSSGQYNNGPTTSCGVKSISDYMSRL</sequence>
<evidence type="ECO:0000256" key="1">
    <source>
        <dbReference type="SAM" id="MobiDB-lite"/>
    </source>
</evidence>
<dbReference type="Proteomes" id="UP000030758">
    <property type="component" value="Unassembled WGS sequence"/>
</dbReference>